<reference evidence="2" key="1">
    <citation type="journal article" date="2019" name="Beilstein J. Org. Chem.">
        <title>Nanangenines: drimane sesquiterpenoids as the dominant metabolite cohort of a novel Australian fungus, Aspergillus nanangensis.</title>
        <authorList>
            <person name="Lacey H.J."/>
            <person name="Gilchrist C.L.M."/>
            <person name="Crombie A."/>
            <person name="Kalaitzis J.A."/>
            <person name="Vuong D."/>
            <person name="Rutledge P.J."/>
            <person name="Turner P."/>
            <person name="Pitt J.I."/>
            <person name="Lacey E."/>
            <person name="Chooi Y.H."/>
            <person name="Piggott A.M."/>
        </authorList>
    </citation>
    <scope>NUCLEOTIDE SEQUENCE</scope>
    <source>
        <strain evidence="2">MST-FP2251</strain>
    </source>
</reference>
<keyword evidence="3" id="KW-1185">Reference proteome</keyword>
<organism evidence="2 3">
    <name type="scientific">Aspergillus nanangensis</name>
    <dbReference type="NCBI Taxonomy" id="2582783"/>
    <lineage>
        <taxon>Eukaryota</taxon>
        <taxon>Fungi</taxon>
        <taxon>Dikarya</taxon>
        <taxon>Ascomycota</taxon>
        <taxon>Pezizomycotina</taxon>
        <taxon>Eurotiomycetes</taxon>
        <taxon>Eurotiomycetidae</taxon>
        <taxon>Eurotiales</taxon>
        <taxon>Aspergillaceae</taxon>
        <taxon>Aspergillus</taxon>
        <taxon>Aspergillus subgen. Circumdati</taxon>
    </lineage>
</organism>
<accession>A0AAD4CHZ4</accession>
<proteinExistence type="predicted"/>
<name>A0AAD4CHZ4_ASPNN</name>
<protein>
    <recommendedName>
        <fullName evidence="4">Integral membrane protein</fullName>
    </recommendedName>
</protein>
<dbReference type="GO" id="GO:0000139">
    <property type="term" value="C:Golgi membrane"/>
    <property type="evidence" value="ECO:0007669"/>
    <property type="project" value="InterPro"/>
</dbReference>
<dbReference type="InterPro" id="IPR029675">
    <property type="entry name" value="PGAP4"/>
</dbReference>
<feature type="transmembrane region" description="Helical" evidence="1">
    <location>
        <begin position="282"/>
        <end position="305"/>
    </location>
</feature>
<gene>
    <name evidence="2" type="ORF">FE257_011238</name>
</gene>
<dbReference type="GO" id="GO:0006506">
    <property type="term" value="P:GPI anchor biosynthetic process"/>
    <property type="evidence" value="ECO:0007669"/>
    <property type="project" value="InterPro"/>
</dbReference>
<dbReference type="CDD" id="cd22189">
    <property type="entry name" value="PGAP4-like_fungal"/>
    <property type="match status" value="1"/>
</dbReference>
<dbReference type="PANTHER" id="PTHR31410:SF1">
    <property type="entry name" value="POST-GPI ATTACHMENT TO PROTEINS FACTOR 4"/>
    <property type="match status" value="1"/>
</dbReference>
<evidence type="ECO:0000313" key="2">
    <source>
        <dbReference type="EMBL" id="KAF9886598.1"/>
    </source>
</evidence>
<keyword evidence="1" id="KW-0472">Membrane</keyword>
<reference evidence="2" key="2">
    <citation type="submission" date="2020-02" db="EMBL/GenBank/DDBJ databases">
        <authorList>
            <person name="Gilchrist C.L.M."/>
            <person name="Chooi Y.-H."/>
        </authorList>
    </citation>
    <scope>NUCLEOTIDE SEQUENCE</scope>
    <source>
        <strain evidence="2">MST-FP2251</strain>
    </source>
</reference>
<evidence type="ECO:0000256" key="1">
    <source>
        <dbReference type="SAM" id="Phobius"/>
    </source>
</evidence>
<keyword evidence="1" id="KW-0812">Transmembrane</keyword>
<keyword evidence="1" id="KW-1133">Transmembrane helix</keyword>
<evidence type="ECO:0008006" key="4">
    <source>
        <dbReference type="Google" id="ProtNLM"/>
    </source>
</evidence>
<dbReference type="EMBL" id="VCAU01000074">
    <property type="protein sequence ID" value="KAF9886598.1"/>
    <property type="molecule type" value="Genomic_DNA"/>
</dbReference>
<sequence>MAYFNQKQRLALVSFALFYFILFLSCSLRSARDPGSAFFQPRAGYQPVHSPKRIHDSLRFISTLNDSIAETELSTPASPSGNASICVTVVTVKRPVIQLLDTTVGSLLDNLTPNQRSTLALHVLFALNRPTDHPDYNLPWASNAIDRRVTYDEIPDAPRTSLRRLEMSKNYKKKSLIDYRLALQSCYNNTDAPWIMMLEDDVVAESAWYTHMTQSIQKIEEWKDQGKLHDWLYLRLFYTEKFLGWNSENWAVYLGWSVLIVALVAAVGIFSRRKVRPLRDVLTNPFLAIVCLICVPSVIGLYFLAGRVTMRPMQPGIHLMNKHGCCSQAMVFPREKVPLVMNQLEIVQDWIRPKAVDTVIEMVGNENAFDRLAVSPPLMQHVGAASYKTEAKKWKLDYSIGGAHGVWSMDFETEYEQARFAHDIPNVLYY</sequence>
<dbReference type="GO" id="GO:0016757">
    <property type="term" value="F:glycosyltransferase activity"/>
    <property type="evidence" value="ECO:0007669"/>
    <property type="project" value="InterPro"/>
</dbReference>
<dbReference type="AlphaFoldDB" id="A0AAD4CHZ4"/>
<comment type="caution">
    <text evidence="2">The sequence shown here is derived from an EMBL/GenBank/DDBJ whole genome shotgun (WGS) entry which is preliminary data.</text>
</comment>
<dbReference type="PROSITE" id="PS51257">
    <property type="entry name" value="PROKAR_LIPOPROTEIN"/>
    <property type="match status" value="1"/>
</dbReference>
<evidence type="ECO:0000313" key="3">
    <source>
        <dbReference type="Proteomes" id="UP001194746"/>
    </source>
</evidence>
<feature type="transmembrane region" description="Helical" evidence="1">
    <location>
        <begin position="250"/>
        <end position="270"/>
    </location>
</feature>
<dbReference type="PANTHER" id="PTHR31410">
    <property type="entry name" value="TRANSMEMBRANE PROTEIN 246"/>
    <property type="match status" value="1"/>
</dbReference>
<dbReference type="Proteomes" id="UP001194746">
    <property type="component" value="Unassembled WGS sequence"/>
</dbReference>